<evidence type="ECO:0000313" key="3">
    <source>
        <dbReference type="Proteomes" id="UP000053317"/>
    </source>
</evidence>
<dbReference type="SUPFAM" id="SSF51197">
    <property type="entry name" value="Clavaminate synthase-like"/>
    <property type="match status" value="1"/>
</dbReference>
<evidence type="ECO:0000313" key="2">
    <source>
        <dbReference type="EMBL" id="KKY22865.1"/>
    </source>
</evidence>
<sequence>MGVRYATAGQAQAVELSAEDRSTGQYGQEAIQKALEALHQDGFVVLKSVVNVSHVEKLNDYVCGEVDRRLAEEEIIFNHGVKSNLLQPTPLAKSELLFDDVYFNPFLIQVANAYLGTKPTWNFMTGNVALGNTGLRQPVHKDVAAPHPACPFFFIANFPLCDFNPGNGSTEFWLGSHAHTTIDDQVHVTLDSEEHAGGKCSRPICDIQLDILDKRRKTRPPIQPTCEKGDIMIRDLRTWHAGMPNSSERHRAMLALGYMSPNVPVLSHMSLKLPLSQRDFFTPEGRVADMLNVNADFVETTDEVKLREENNQFDLRPNASKLGDSSQGGIHYNKFVTEYKKKMAMVAKERSRRKDAGFRWKEKRPRTDYDRPEDDKSRGLDRGYRNSGRDSYKPRTSDARDQDLPRKERVEDQPPLTDTPEAKEKKKEKKKAKKSVIAPPAEPMIIVNVNDRLGTKAAIPCLASDPIRLFKAQVAARIGRQPHEILLKRQGERPFKDQLTLEDYGVSNGVQLDLEVDTGD</sequence>
<feature type="compositionally biased region" description="Basic and acidic residues" evidence="1">
    <location>
        <begin position="347"/>
        <end position="412"/>
    </location>
</feature>
<reference evidence="2 3" key="2">
    <citation type="submission" date="2015-05" db="EMBL/GenBank/DDBJ databases">
        <authorList>
            <person name="Morales-Cruz A."/>
            <person name="Amrine K.C."/>
            <person name="Cantu D."/>
        </authorList>
    </citation>
    <scope>NUCLEOTIDE SEQUENCE [LARGE SCALE GENOMIC DNA]</scope>
    <source>
        <strain evidence="2">UCRPC4</strain>
    </source>
</reference>
<dbReference type="Gene3D" id="2.60.120.620">
    <property type="entry name" value="q2cbj1_9rhob like domain"/>
    <property type="match status" value="1"/>
</dbReference>
<dbReference type="PANTHER" id="PTHR37563:SF2">
    <property type="entry name" value="PHYTANOYL-COA DIOXYGENASE FAMILY PROTEIN (AFU_ORTHOLOGUE AFUA_2G03330)"/>
    <property type="match status" value="1"/>
</dbReference>
<dbReference type="Gene3D" id="3.10.20.90">
    <property type="entry name" value="Phosphatidylinositol 3-kinase Catalytic Subunit, Chain A, domain 1"/>
    <property type="match status" value="1"/>
</dbReference>
<dbReference type="EMBL" id="LCWF01000072">
    <property type="protein sequence ID" value="KKY22865.1"/>
    <property type="molecule type" value="Genomic_DNA"/>
</dbReference>
<name>A0A0G2H269_PHACM</name>
<gene>
    <name evidence="2" type="ORF">UCRPC4_g03065</name>
</gene>
<protein>
    <submittedName>
        <fullName evidence="2">Putative ubiquitin-like protein</fullName>
    </submittedName>
</protein>
<dbReference type="Proteomes" id="UP000053317">
    <property type="component" value="Unassembled WGS sequence"/>
</dbReference>
<dbReference type="SUPFAM" id="SSF54236">
    <property type="entry name" value="Ubiquitin-like"/>
    <property type="match status" value="1"/>
</dbReference>
<proteinExistence type="predicted"/>
<dbReference type="Pfam" id="PF05721">
    <property type="entry name" value="PhyH"/>
    <property type="match status" value="1"/>
</dbReference>
<dbReference type="PANTHER" id="PTHR37563">
    <property type="entry name" value="PHYTANOYL-COA DIOXYGENASE FAMILY PROTEIN (AFU_ORTHOLOGUE AFUA_2G03330)"/>
    <property type="match status" value="1"/>
</dbReference>
<dbReference type="FunFam" id="3.10.20.90:FF:000268">
    <property type="entry name" value="Ubiquitin-like modifier HUB1"/>
    <property type="match status" value="1"/>
</dbReference>
<comment type="caution">
    <text evidence="2">The sequence shown here is derived from an EMBL/GenBank/DDBJ whole genome shotgun (WGS) entry which is preliminary data.</text>
</comment>
<feature type="region of interest" description="Disordered" evidence="1">
    <location>
        <begin position="309"/>
        <end position="328"/>
    </location>
</feature>
<keyword evidence="3" id="KW-1185">Reference proteome</keyword>
<evidence type="ECO:0000256" key="1">
    <source>
        <dbReference type="SAM" id="MobiDB-lite"/>
    </source>
</evidence>
<dbReference type="InterPro" id="IPR029071">
    <property type="entry name" value="Ubiquitin-like_domsf"/>
</dbReference>
<dbReference type="InterPro" id="IPR051961">
    <property type="entry name" value="Fungal_Metabolite_Diox"/>
</dbReference>
<dbReference type="AlphaFoldDB" id="A0A0G2H269"/>
<dbReference type="OrthoDB" id="3881at2759"/>
<organism evidence="2 3">
    <name type="scientific">Phaeomoniella chlamydospora</name>
    <name type="common">Phaeoacremonium chlamydosporum</name>
    <dbReference type="NCBI Taxonomy" id="158046"/>
    <lineage>
        <taxon>Eukaryota</taxon>
        <taxon>Fungi</taxon>
        <taxon>Dikarya</taxon>
        <taxon>Ascomycota</taxon>
        <taxon>Pezizomycotina</taxon>
        <taxon>Eurotiomycetes</taxon>
        <taxon>Chaetothyriomycetidae</taxon>
        <taxon>Phaeomoniellales</taxon>
        <taxon>Phaeomoniellaceae</taxon>
        <taxon>Phaeomoniella</taxon>
    </lineage>
</organism>
<feature type="region of interest" description="Disordered" evidence="1">
    <location>
        <begin position="347"/>
        <end position="436"/>
    </location>
</feature>
<accession>A0A0G2H269</accession>
<dbReference type="InterPro" id="IPR008775">
    <property type="entry name" value="Phytyl_CoA_dOase-like"/>
</dbReference>
<reference evidence="2 3" key="1">
    <citation type="submission" date="2015-05" db="EMBL/GenBank/DDBJ databases">
        <title>Distinctive expansion of gene families associated with plant cell wall degradation and secondary metabolism in the genomes of grapevine trunk pathogens.</title>
        <authorList>
            <person name="Lawrence D.P."/>
            <person name="Travadon R."/>
            <person name="Rolshausen P.E."/>
            <person name="Baumgartner K."/>
        </authorList>
    </citation>
    <scope>NUCLEOTIDE SEQUENCE [LARGE SCALE GENOMIC DNA]</scope>
    <source>
        <strain evidence="2">UCRPC4</strain>
    </source>
</reference>